<sequence length="200" mass="21546">MMGFKLTIWICFHLAVAFSEDVASSCQGGGAVVCSSGQYVVYVQNGVPTCVDCPLGTYIDFESHICESCKKHTQPGFNEVILRPGRSGTDNVIVCKKGYFRSAESSSCERCSVCQSFAWAARECNAEEDTLCCTYGMVAGPSQEGGSLSCVHRRSRRAQHGGQVISSDNSDHNATDEHSDHQHSGSDSNPNHGFSKADSD</sequence>
<evidence type="ECO:0000256" key="3">
    <source>
        <dbReference type="SAM" id="SignalP"/>
    </source>
</evidence>
<evidence type="ECO:0000256" key="2">
    <source>
        <dbReference type="SAM" id="MobiDB-lite"/>
    </source>
</evidence>
<feature type="compositionally biased region" description="Basic and acidic residues" evidence="2">
    <location>
        <begin position="169"/>
        <end position="184"/>
    </location>
</feature>
<name>A0A0B6ZUU7_9EUPU</name>
<dbReference type="Gene3D" id="2.10.50.10">
    <property type="entry name" value="Tumor Necrosis Factor Receptor, subunit A, domain 2"/>
    <property type="match status" value="1"/>
</dbReference>
<feature type="disulfide bond" evidence="1">
    <location>
        <begin position="111"/>
        <end position="124"/>
    </location>
</feature>
<evidence type="ECO:0000313" key="5">
    <source>
        <dbReference type="EMBL" id="CEK72137.1"/>
    </source>
</evidence>
<proteinExistence type="predicted"/>
<keyword evidence="3" id="KW-0732">Signal</keyword>
<feature type="signal peptide" evidence="3">
    <location>
        <begin position="1"/>
        <end position="17"/>
    </location>
</feature>
<feature type="non-terminal residue" evidence="5">
    <location>
        <position position="200"/>
    </location>
</feature>
<comment type="caution">
    <text evidence="1">Lacks conserved residue(s) required for the propagation of feature annotation.</text>
</comment>
<dbReference type="AlphaFoldDB" id="A0A0B6ZUU7"/>
<reference evidence="5" key="1">
    <citation type="submission" date="2014-12" db="EMBL/GenBank/DDBJ databases">
        <title>Insight into the proteome of Arion vulgaris.</title>
        <authorList>
            <person name="Aradska J."/>
            <person name="Bulat T."/>
            <person name="Smidak R."/>
            <person name="Sarate P."/>
            <person name="Gangsoo J."/>
            <person name="Sialana F."/>
            <person name="Bilban M."/>
            <person name="Lubec G."/>
        </authorList>
    </citation>
    <scope>NUCLEOTIDE SEQUENCE</scope>
    <source>
        <tissue evidence="5">Skin</tissue>
    </source>
</reference>
<feature type="chain" id="PRO_5002123954" description="TNFR-Cys domain-containing protein" evidence="3">
    <location>
        <begin position="18"/>
        <end position="200"/>
    </location>
</feature>
<organism evidence="5">
    <name type="scientific">Arion vulgaris</name>
    <dbReference type="NCBI Taxonomy" id="1028688"/>
    <lineage>
        <taxon>Eukaryota</taxon>
        <taxon>Metazoa</taxon>
        <taxon>Spiralia</taxon>
        <taxon>Lophotrochozoa</taxon>
        <taxon>Mollusca</taxon>
        <taxon>Gastropoda</taxon>
        <taxon>Heterobranchia</taxon>
        <taxon>Euthyneura</taxon>
        <taxon>Panpulmonata</taxon>
        <taxon>Eupulmonata</taxon>
        <taxon>Stylommatophora</taxon>
        <taxon>Helicina</taxon>
        <taxon>Arionoidea</taxon>
        <taxon>Arionidae</taxon>
        <taxon>Arion</taxon>
    </lineage>
</organism>
<dbReference type="Pfam" id="PF00020">
    <property type="entry name" value="TNFR_c6"/>
    <property type="match status" value="1"/>
</dbReference>
<dbReference type="InterPro" id="IPR001368">
    <property type="entry name" value="TNFR/NGFR_Cys_rich_reg"/>
</dbReference>
<evidence type="ECO:0000259" key="4">
    <source>
        <dbReference type="PROSITE" id="PS50050"/>
    </source>
</evidence>
<evidence type="ECO:0000256" key="1">
    <source>
        <dbReference type="PROSITE-ProRule" id="PRU00206"/>
    </source>
</evidence>
<dbReference type="PROSITE" id="PS00652">
    <property type="entry name" value="TNFR_NGFR_1"/>
    <property type="match status" value="1"/>
</dbReference>
<dbReference type="PROSITE" id="PS50050">
    <property type="entry name" value="TNFR_NGFR_2"/>
    <property type="match status" value="1"/>
</dbReference>
<keyword evidence="1" id="KW-1015">Disulfide bond</keyword>
<dbReference type="SMART" id="SM00208">
    <property type="entry name" value="TNFR"/>
    <property type="match status" value="2"/>
</dbReference>
<gene>
    <name evidence="5" type="primary">ORF81243</name>
</gene>
<feature type="domain" description="TNFR-Cys" evidence="4">
    <location>
        <begin position="94"/>
        <end position="132"/>
    </location>
</feature>
<feature type="repeat" description="TNFR-Cys" evidence="1">
    <location>
        <begin position="94"/>
        <end position="132"/>
    </location>
</feature>
<feature type="disulfide bond" evidence="1">
    <location>
        <begin position="114"/>
        <end position="132"/>
    </location>
</feature>
<accession>A0A0B6ZUU7</accession>
<feature type="region of interest" description="Disordered" evidence="2">
    <location>
        <begin position="159"/>
        <end position="200"/>
    </location>
</feature>
<protein>
    <recommendedName>
        <fullName evidence="4">TNFR-Cys domain-containing protein</fullName>
    </recommendedName>
</protein>
<dbReference type="EMBL" id="HACG01025272">
    <property type="protein sequence ID" value="CEK72137.1"/>
    <property type="molecule type" value="Transcribed_RNA"/>
</dbReference>